<gene>
    <name evidence="2" type="ORF">HUJ06_001893</name>
</gene>
<accession>A0A822ZGE8</accession>
<comment type="caution">
    <text evidence="2">The sequence shown here is derived from an EMBL/GenBank/DDBJ whole genome shotgun (WGS) entry which is preliminary data.</text>
</comment>
<dbReference type="AlphaFoldDB" id="A0A822ZGE8"/>
<evidence type="ECO:0000313" key="3">
    <source>
        <dbReference type="Proteomes" id="UP000607653"/>
    </source>
</evidence>
<feature type="compositionally biased region" description="Basic and acidic residues" evidence="1">
    <location>
        <begin position="30"/>
        <end position="62"/>
    </location>
</feature>
<evidence type="ECO:0000313" key="2">
    <source>
        <dbReference type="EMBL" id="DAD43663.1"/>
    </source>
</evidence>
<reference evidence="2 3" key="1">
    <citation type="journal article" date="2020" name="Mol. Biol. Evol.">
        <title>Distinct Expression and Methylation Patterns for Genes with Different Fates following a Single Whole-Genome Duplication in Flowering Plants.</title>
        <authorList>
            <person name="Shi T."/>
            <person name="Rahmani R.S."/>
            <person name="Gugger P.F."/>
            <person name="Wang M."/>
            <person name="Li H."/>
            <person name="Zhang Y."/>
            <person name="Li Z."/>
            <person name="Wang Q."/>
            <person name="Van de Peer Y."/>
            <person name="Marchal K."/>
            <person name="Chen J."/>
        </authorList>
    </citation>
    <scope>NUCLEOTIDE SEQUENCE [LARGE SCALE GENOMIC DNA]</scope>
    <source>
        <tissue evidence="2">Leaf</tissue>
    </source>
</reference>
<sequence length="100" mass="11988">MTVHLNYRACENYYLKFLLLAELLGTKQTENKKVEERRREEEKRRKERRKRAEEEQESDGRKSLTAAQGSIIYMFNITLGKRTKIPCYLPHGLYNKLVHE</sequence>
<evidence type="ECO:0000256" key="1">
    <source>
        <dbReference type="SAM" id="MobiDB-lite"/>
    </source>
</evidence>
<organism evidence="2 3">
    <name type="scientific">Nelumbo nucifera</name>
    <name type="common">Sacred lotus</name>
    <dbReference type="NCBI Taxonomy" id="4432"/>
    <lineage>
        <taxon>Eukaryota</taxon>
        <taxon>Viridiplantae</taxon>
        <taxon>Streptophyta</taxon>
        <taxon>Embryophyta</taxon>
        <taxon>Tracheophyta</taxon>
        <taxon>Spermatophyta</taxon>
        <taxon>Magnoliopsida</taxon>
        <taxon>Proteales</taxon>
        <taxon>Nelumbonaceae</taxon>
        <taxon>Nelumbo</taxon>
    </lineage>
</organism>
<protein>
    <submittedName>
        <fullName evidence="2">Uncharacterized protein</fullName>
    </submittedName>
</protein>
<proteinExistence type="predicted"/>
<name>A0A822ZGE8_NELNU</name>
<dbReference type="Proteomes" id="UP000607653">
    <property type="component" value="Unassembled WGS sequence"/>
</dbReference>
<keyword evidence="3" id="KW-1185">Reference proteome</keyword>
<dbReference type="EMBL" id="DUZY01000006">
    <property type="protein sequence ID" value="DAD43663.1"/>
    <property type="molecule type" value="Genomic_DNA"/>
</dbReference>
<feature type="region of interest" description="Disordered" evidence="1">
    <location>
        <begin position="30"/>
        <end position="63"/>
    </location>
</feature>